<dbReference type="InterPro" id="IPR029069">
    <property type="entry name" value="HotDog_dom_sf"/>
</dbReference>
<dbReference type="EMBL" id="CP000304">
    <property type="protein sequence ID" value="ABP78328.1"/>
    <property type="molecule type" value="Genomic_DNA"/>
</dbReference>
<sequence length="187" mass="21749">MSKNTEVFEHFVQTERQRGFSRDFLATWEQCEFWDSVEVGQMRKNPRTFVVQEEDVLAYNKSLGETHPLFVDPEYARRHAPHGTIVVHPVFITTIAFWFAQPGDTGSWIRTPGARNPFQHIEIIEPIRVGDRLTQTQETSDRFWRRDKAYITTHSILTDQNGRKKVEFSGTLILPPTANDVRRFATA</sequence>
<dbReference type="CDD" id="cd03441">
    <property type="entry name" value="R_hydratase_like"/>
    <property type="match status" value="1"/>
</dbReference>
<keyword evidence="3" id="KW-1185">Reference proteome</keyword>
<dbReference type="AlphaFoldDB" id="A4VH77"/>
<dbReference type="Pfam" id="PF13452">
    <property type="entry name" value="FAS1_DH_region"/>
    <property type="match status" value="1"/>
</dbReference>
<dbReference type="Gene3D" id="3.10.129.10">
    <property type="entry name" value="Hotdog Thioesterase"/>
    <property type="match status" value="1"/>
</dbReference>
<name>A4VH77_STUS1</name>
<dbReference type="Proteomes" id="UP000000233">
    <property type="component" value="Chromosome"/>
</dbReference>
<evidence type="ECO:0000313" key="3">
    <source>
        <dbReference type="Proteomes" id="UP000000233"/>
    </source>
</evidence>
<organism evidence="2 3">
    <name type="scientific">Stutzerimonas stutzeri (strain A1501)</name>
    <name type="common">Pseudomonas stutzeri</name>
    <dbReference type="NCBI Taxonomy" id="379731"/>
    <lineage>
        <taxon>Bacteria</taxon>
        <taxon>Pseudomonadati</taxon>
        <taxon>Pseudomonadota</taxon>
        <taxon>Gammaproteobacteria</taxon>
        <taxon>Pseudomonadales</taxon>
        <taxon>Pseudomonadaceae</taxon>
        <taxon>Stutzerimonas</taxon>
    </lineage>
</organism>
<protein>
    <recommendedName>
        <fullName evidence="1">FAS1-like dehydratase domain-containing protein</fullName>
    </recommendedName>
</protein>
<reference evidence="2 3" key="1">
    <citation type="journal article" date="2008" name="Proc. Natl. Acad. Sci. U.S.A.">
        <title>Nitrogen fixation island and rhizosphere competence traits in the genome of root-associated Pseudomonas stutzeri A1501.</title>
        <authorList>
            <person name="Yan Y."/>
            <person name="Yang J."/>
            <person name="Dou Y."/>
            <person name="Chen M."/>
            <person name="Ping S."/>
            <person name="Peng J."/>
            <person name="Lu W."/>
            <person name="Zhang W."/>
            <person name="Yao Z."/>
            <person name="Li H."/>
            <person name="Liu W."/>
            <person name="He S."/>
            <person name="Geng L."/>
            <person name="Zhang X."/>
            <person name="Yang F."/>
            <person name="Yu H."/>
            <person name="Zhan Y."/>
            <person name="Li D."/>
            <person name="Lin Z."/>
            <person name="Wang Y."/>
            <person name="Elmerich C."/>
            <person name="Lin M."/>
            <person name="Jin Q."/>
        </authorList>
    </citation>
    <scope>NUCLEOTIDE SEQUENCE [LARGE SCALE GENOMIC DNA]</scope>
    <source>
        <strain evidence="2 3">A1501</strain>
    </source>
</reference>
<dbReference type="KEGG" id="psa:PST_0622"/>
<evidence type="ECO:0000259" key="1">
    <source>
        <dbReference type="Pfam" id="PF13452"/>
    </source>
</evidence>
<dbReference type="SUPFAM" id="SSF54637">
    <property type="entry name" value="Thioesterase/thiol ester dehydrase-isomerase"/>
    <property type="match status" value="1"/>
</dbReference>
<proteinExistence type="predicted"/>
<gene>
    <name evidence="2" type="ordered locus">PST_0622</name>
</gene>
<dbReference type="eggNOG" id="COG2030">
    <property type="taxonomic scope" value="Bacteria"/>
</dbReference>
<dbReference type="InterPro" id="IPR039569">
    <property type="entry name" value="FAS1-like_DH_region"/>
</dbReference>
<accession>A4VH77</accession>
<feature type="domain" description="FAS1-like dehydratase" evidence="1">
    <location>
        <begin position="45"/>
        <end position="163"/>
    </location>
</feature>
<dbReference type="HOGENOM" id="CLU_1451575_0_0_6"/>
<evidence type="ECO:0000313" key="2">
    <source>
        <dbReference type="EMBL" id="ABP78328.1"/>
    </source>
</evidence>
<dbReference type="RefSeq" id="WP_011911854.1">
    <property type="nucleotide sequence ID" value="NC_009434.1"/>
</dbReference>